<dbReference type="OrthoDB" id="6159439at2759"/>
<dbReference type="InterPro" id="IPR018501">
    <property type="entry name" value="DDT_dom"/>
</dbReference>
<feature type="domain" description="Homeobox" evidence="8">
    <location>
        <begin position="1"/>
        <end position="53"/>
    </location>
</feature>
<reference evidence="11" key="1">
    <citation type="journal article" date="2020" name="bioRxiv">
        <title>Hybrid origin of Populus tomentosa Carr. identified through genome sequencing and phylogenomic analysis.</title>
        <authorList>
            <person name="An X."/>
            <person name="Gao K."/>
            <person name="Chen Z."/>
            <person name="Li J."/>
            <person name="Yang X."/>
            <person name="Yang X."/>
            <person name="Zhou J."/>
            <person name="Guo T."/>
            <person name="Zhao T."/>
            <person name="Huang S."/>
            <person name="Miao D."/>
            <person name="Khan W.U."/>
            <person name="Rao P."/>
            <person name="Ye M."/>
            <person name="Lei B."/>
            <person name="Liao W."/>
            <person name="Wang J."/>
            <person name="Ji L."/>
            <person name="Li Y."/>
            <person name="Guo B."/>
            <person name="Mustafa N.S."/>
            <person name="Li S."/>
            <person name="Yun Q."/>
            <person name="Keller S.R."/>
            <person name="Mao J."/>
            <person name="Zhang R."/>
            <person name="Strauss S.H."/>
        </authorList>
    </citation>
    <scope>NUCLEOTIDE SEQUENCE</scope>
    <source>
        <strain evidence="11">GM15</strain>
        <tissue evidence="11">Leaf</tissue>
    </source>
</reference>
<dbReference type="InterPro" id="IPR028941">
    <property type="entry name" value="WHIM2_dom"/>
</dbReference>
<feature type="DNA-binding region" description="Homeobox" evidence="4">
    <location>
        <begin position="3"/>
        <end position="54"/>
    </location>
</feature>
<feature type="region of interest" description="Disordered" evidence="7">
    <location>
        <begin position="1048"/>
        <end position="1075"/>
    </location>
</feature>
<dbReference type="PANTHER" id="PTHR36968:SF5">
    <property type="entry name" value="HOMEOBOX-DDT DOMAIN PROTEIN RLT2"/>
    <property type="match status" value="1"/>
</dbReference>
<feature type="domain" description="DDT" evidence="9">
    <location>
        <begin position="528"/>
        <end position="587"/>
    </location>
</feature>
<name>A0A8X7Y3I5_POPTO</name>
<evidence type="ECO:0000259" key="9">
    <source>
        <dbReference type="PROSITE" id="PS50827"/>
    </source>
</evidence>
<dbReference type="Pfam" id="PF05066">
    <property type="entry name" value="HARE-HTH"/>
    <property type="match status" value="1"/>
</dbReference>
<dbReference type="Pfam" id="PF00046">
    <property type="entry name" value="Homeodomain"/>
    <property type="match status" value="1"/>
</dbReference>
<dbReference type="Proteomes" id="UP000886885">
    <property type="component" value="Chromosome 17D"/>
</dbReference>
<dbReference type="GO" id="GO:0006357">
    <property type="term" value="P:regulation of transcription by RNA polymerase II"/>
    <property type="evidence" value="ECO:0007669"/>
    <property type="project" value="InterPro"/>
</dbReference>
<gene>
    <name evidence="11" type="ORF">POTOM_054521</name>
</gene>
<keyword evidence="12" id="KW-1185">Reference proteome</keyword>
<evidence type="ECO:0000259" key="8">
    <source>
        <dbReference type="PROSITE" id="PS50071"/>
    </source>
</evidence>
<feature type="compositionally biased region" description="Low complexity" evidence="7">
    <location>
        <begin position="1601"/>
        <end position="1621"/>
    </location>
</feature>
<dbReference type="Pfam" id="PF02791">
    <property type="entry name" value="DDT"/>
    <property type="match status" value="1"/>
</dbReference>
<feature type="compositionally biased region" description="Basic and acidic residues" evidence="7">
    <location>
        <begin position="1663"/>
        <end position="1674"/>
    </location>
</feature>
<keyword evidence="3 4" id="KW-0539">Nucleus</keyword>
<keyword evidence="4 5" id="KW-0371">Homeobox</keyword>
<evidence type="ECO:0000313" key="11">
    <source>
        <dbReference type="EMBL" id="KAG6741288.1"/>
    </source>
</evidence>
<dbReference type="InterPro" id="IPR001356">
    <property type="entry name" value="HD"/>
</dbReference>
<keyword evidence="4 5" id="KW-0238">DNA-binding</keyword>
<dbReference type="Pfam" id="PF15612">
    <property type="entry name" value="WHIM1"/>
    <property type="match status" value="1"/>
</dbReference>
<feature type="domain" description="HTH HARE-type" evidence="10">
    <location>
        <begin position="734"/>
        <end position="803"/>
    </location>
</feature>
<feature type="compositionally biased region" description="Basic and acidic residues" evidence="7">
    <location>
        <begin position="1682"/>
        <end position="1695"/>
    </location>
</feature>
<organism evidence="11 12">
    <name type="scientific">Populus tomentosa</name>
    <name type="common">Chinese white poplar</name>
    <dbReference type="NCBI Taxonomy" id="118781"/>
    <lineage>
        <taxon>Eukaryota</taxon>
        <taxon>Viridiplantae</taxon>
        <taxon>Streptophyta</taxon>
        <taxon>Embryophyta</taxon>
        <taxon>Tracheophyta</taxon>
        <taxon>Spermatophyta</taxon>
        <taxon>Magnoliopsida</taxon>
        <taxon>eudicotyledons</taxon>
        <taxon>Gunneridae</taxon>
        <taxon>Pentapetalae</taxon>
        <taxon>rosids</taxon>
        <taxon>fabids</taxon>
        <taxon>Malpighiales</taxon>
        <taxon>Salicaceae</taxon>
        <taxon>Saliceae</taxon>
        <taxon>Populus</taxon>
    </lineage>
</organism>
<feature type="compositionally biased region" description="Acidic residues" evidence="7">
    <location>
        <begin position="831"/>
        <end position="858"/>
    </location>
</feature>
<evidence type="ECO:0000256" key="4">
    <source>
        <dbReference type="PROSITE-ProRule" id="PRU00108"/>
    </source>
</evidence>
<evidence type="ECO:0000256" key="1">
    <source>
        <dbReference type="ARBA" id="ARBA00004123"/>
    </source>
</evidence>
<dbReference type="GO" id="GO:0005634">
    <property type="term" value="C:nucleus"/>
    <property type="evidence" value="ECO:0007669"/>
    <property type="project" value="UniProtKB-SubCell"/>
</dbReference>
<dbReference type="SMART" id="SM00389">
    <property type="entry name" value="HOX"/>
    <property type="match status" value="1"/>
</dbReference>
<evidence type="ECO:0008006" key="13">
    <source>
        <dbReference type="Google" id="ProtNLM"/>
    </source>
</evidence>
<feature type="region of interest" description="Disordered" evidence="7">
    <location>
        <begin position="1585"/>
        <end position="1792"/>
    </location>
</feature>
<accession>A0A8X7Y3I5</accession>
<dbReference type="CDD" id="cd00086">
    <property type="entry name" value="homeodomain"/>
    <property type="match status" value="1"/>
</dbReference>
<protein>
    <recommendedName>
        <fullName evidence="13">Homeodomain-like transcriptional regulator</fullName>
    </recommendedName>
</protein>
<keyword evidence="2" id="KW-0804">Transcription</keyword>
<sequence>MKTASQLEILEKTYAADTYPSEAVRAELSVQLGLSDRQLQMWFCHRCLKDRKAPMVKRPHKESPSPAGMPGGVEMGVGTEVRNEHGSGSASLSGLGVDSRRAVGRRMGVAVPRISADVQAMKRYYEPHQSVAELRAIAFVEAQLGVPLREDGPILGMEFDPLPPDAFGAPIGSATLGQQKQPVRIIETNLYERPDVKPIKGTTRTLHEYQFLPQQPTVRAEAYERAAPSFQYGSPADVHNTKTGSLSATRSFMHANEQVSSGYGFSSQVPSLSLMPQEGRQGHLLPSATGEYENTSQKIPFTNVVMDVQIGAHPLTALDNPFMSSDQRVTHDENALRMERKRKSEEARIAREVEAHEKRIRKELEKQDILNRKREEQIRKEMERHDRERRKEEERLLREKQREVERYQREQRRELERREKFLQKESIRVEKMRQKEELRREREAARQKAASERAIARRMAKESLELVEDERLELMELAASSKGLPSIIPLDLETLQNLDLFRDKLTEFPPKSVLLKRPFLIQPWNGSEENIGNLLMVWRFLITFVDVLGIWPFTLDEFVQAFHDYEPRLLGEIHISLLKSIIKDIEDVARTPATSLGPNQNSAANPGGGHPQIVEGAHAWGFDIRSWQRHLNPLTWPEILRQFGLSAGFGPQLKKRNVEQAYLRDDNEVVPFFSGLSFFNAVIVLLQLLMFKGNDGEDVITNLRNGAAVENAFAIMQERGFSNPRRSRHRLTPGTVKFASFHVLSLEGSKGLTILEVADKIQKSGLRDLTTSKTPEASIAAALSRDSKLFERTAPSTYCVRPPYRKDPADAEAILSAARERIRVFKSGIVDGEDADDGERDEDSESDVAEDPDIDDLGTELNSKKEAHDSPEVNEFNGKTLLMNGKESGDVLKTPQFSLVNVGAGLTSLHSEGTNEVRGVASSIDRSVDVAEICTTPVQGDVDIDESNPGEPWVQGLADGEYSDLSVEERLSALVALIGVAIEGNSIRVVLEERLEAANALKKQMWAEAQLDKRRMKEEFVMRTQYSSFTGNKMELNLTISASEGRQSPMVNVDDRSNGMSVNASLQQERSSDQQSDMNYLTNMSSEGNMQMQDLSADTDNLPYQQAGHANEKSRSQLKSVIGHRAEEMYVYRSLPLGQDRRRNRYWQFTTSASCNDPGCGRIFVELHDGRWRVIDSEEVEILSSRASQVSMYESYDTGLFCAHAYMGFNALLSSLDVRGVRESHLHAMLHKIEVPFKETLRRRMLHASTEGKSRGPIKAEAVETAAGIECGSGMDSPQSTVCIPDSDVSETSTSFTIELGSNEIEKNHALKRFQDFEKWMWKECFKSPVLCAMKYGKKRCTQRLGVCDYCHDTYLSEDNHCPSCHETYDASQVGLNFSEHVAHCERKLKVDPDSALCSSSFPLRIRLLKLLLALIEASTSMFQFCQKLSNLFGLMTTGNLGILTLLEGGMKRDYLSSNYETSSELLRSSDPSGCAAYGSFNTETIPVLPWLPQTTAAVALRVIEFDASILYMLHQKLEAHKDRSTRSFIVSSLCIRSFVLDDLPSKYAAMKNTPDHEITESSRKAGLFQEDNWVDVGIGLAGLGRKQGSQGRGRGRTRGGRSQTRIIGSRSISSKRSAAKSSDRLGKALSWKGRSRGRGGCKRGRRSVRSRQKAVKQAADFIPERKIPKETIREQSTNCLGRDDWNGDEARFVEDAENASSSESSEYDDENENIPASGDEYDMGVDDHAGGFNGKSDDLLEGSDYIMDGNEDDDDDAVNEDDDELGDLDVEEYINGDPDDGTESSSSDFID</sequence>
<dbReference type="GO" id="GO:0003677">
    <property type="term" value="F:DNA binding"/>
    <property type="evidence" value="ECO:0007669"/>
    <property type="project" value="UniProtKB-UniRule"/>
</dbReference>
<dbReference type="PROSITE" id="PS51913">
    <property type="entry name" value="HTH_HARE"/>
    <property type="match status" value="1"/>
</dbReference>
<evidence type="ECO:0000256" key="2">
    <source>
        <dbReference type="ARBA" id="ARBA00023163"/>
    </source>
</evidence>
<dbReference type="EMBL" id="JAAWWB010000034">
    <property type="protein sequence ID" value="KAG6741288.1"/>
    <property type="molecule type" value="Genomic_DNA"/>
</dbReference>
<dbReference type="InterPro" id="IPR044977">
    <property type="entry name" value="RLT1-3"/>
</dbReference>
<feature type="region of interest" description="Disordered" evidence="7">
    <location>
        <begin position="829"/>
        <end position="876"/>
    </location>
</feature>
<dbReference type="InterPro" id="IPR007759">
    <property type="entry name" value="Asxl_HARE-HTH"/>
</dbReference>
<dbReference type="Pfam" id="PF15613">
    <property type="entry name" value="WSD"/>
    <property type="match status" value="1"/>
</dbReference>
<feature type="compositionally biased region" description="Acidic residues" evidence="7">
    <location>
        <begin position="1750"/>
        <end position="1783"/>
    </location>
</feature>
<feature type="coiled-coil region" evidence="6">
    <location>
        <begin position="353"/>
        <end position="455"/>
    </location>
</feature>
<evidence type="ECO:0000256" key="6">
    <source>
        <dbReference type="SAM" id="Coils"/>
    </source>
</evidence>
<evidence type="ECO:0000256" key="7">
    <source>
        <dbReference type="SAM" id="MobiDB-lite"/>
    </source>
</evidence>
<comment type="caution">
    <text evidence="11">The sequence shown here is derived from an EMBL/GenBank/DDBJ whole genome shotgun (WGS) entry which is preliminary data.</text>
</comment>
<evidence type="ECO:0000259" key="10">
    <source>
        <dbReference type="PROSITE" id="PS51913"/>
    </source>
</evidence>
<keyword evidence="6" id="KW-0175">Coiled coil</keyword>
<feature type="compositionally biased region" description="Basic residues" evidence="7">
    <location>
        <begin position="1634"/>
        <end position="1655"/>
    </location>
</feature>
<feature type="compositionally biased region" description="Polar residues" evidence="7">
    <location>
        <begin position="1058"/>
        <end position="1075"/>
    </location>
</feature>
<evidence type="ECO:0000256" key="3">
    <source>
        <dbReference type="ARBA" id="ARBA00023242"/>
    </source>
</evidence>
<proteinExistence type="predicted"/>
<dbReference type="PROSITE" id="PS50827">
    <property type="entry name" value="DDT"/>
    <property type="match status" value="1"/>
</dbReference>
<feature type="compositionally biased region" description="Basic and acidic residues" evidence="7">
    <location>
        <begin position="862"/>
        <end position="871"/>
    </location>
</feature>
<evidence type="ECO:0000313" key="12">
    <source>
        <dbReference type="Proteomes" id="UP000886885"/>
    </source>
</evidence>
<dbReference type="SMART" id="SM00571">
    <property type="entry name" value="DDT"/>
    <property type="match status" value="1"/>
</dbReference>
<dbReference type="InterPro" id="IPR028942">
    <property type="entry name" value="WHIM1_dom"/>
</dbReference>
<dbReference type="PROSITE" id="PS50071">
    <property type="entry name" value="HOMEOBOX_2"/>
    <property type="match status" value="1"/>
</dbReference>
<dbReference type="PANTHER" id="PTHR36968">
    <property type="entry name" value="HOMEOBOX-DDT DOMAIN PROTEIN RLT2"/>
    <property type="match status" value="1"/>
</dbReference>
<evidence type="ECO:0000256" key="5">
    <source>
        <dbReference type="RuleBase" id="RU000682"/>
    </source>
</evidence>
<comment type="subcellular location">
    <subcellularLocation>
        <location evidence="1 4 5">Nucleus</location>
    </subcellularLocation>
</comment>